<comment type="caution">
    <text evidence="3">The sequence shown here is derived from an EMBL/GenBank/DDBJ whole genome shotgun (WGS) entry which is preliminary data.</text>
</comment>
<evidence type="ECO:0000256" key="1">
    <source>
        <dbReference type="SAM" id="MobiDB-lite"/>
    </source>
</evidence>
<evidence type="ECO:0000313" key="4">
    <source>
        <dbReference type="Proteomes" id="UP000248311"/>
    </source>
</evidence>
<sequence length="108" mass="10737">MADYVTGFGPMPGAAGQPPAATPAGGTGVTDRAAMRAAAEGLETLFLAEMLKTAGLGKTPDSFGGGVGEDQFASFLTEAQAGRIVAAGGIGLAESLFNSMLEARDGRD</sequence>
<dbReference type="RefSeq" id="WP_110813648.1">
    <property type="nucleotide sequence ID" value="NZ_QJTE01000002.1"/>
</dbReference>
<feature type="compositionally biased region" description="Low complexity" evidence="1">
    <location>
        <begin position="7"/>
        <end position="24"/>
    </location>
</feature>
<dbReference type="Proteomes" id="UP000248311">
    <property type="component" value="Unassembled WGS sequence"/>
</dbReference>
<proteinExistence type="predicted"/>
<keyword evidence="4" id="KW-1185">Reference proteome</keyword>
<evidence type="ECO:0000313" key="3">
    <source>
        <dbReference type="EMBL" id="PYE84566.1"/>
    </source>
</evidence>
<feature type="region of interest" description="Disordered" evidence="1">
    <location>
        <begin position="1"/>
        <end position="28"/>
    </location>
</feature>
<dbReference type="InterPro" id="IPR019301">
    <property type="entry name" value="Flagellar_prot_FlgJ_N"/>
</dbReference>
<gene>
    <name evidence="3" type="ORF">DFP88_102367</name>
</gene>
<dbReference type="Pfam" id="PF10135">
    <property type="entry name" value="Rod-binding"/>
    <property type="match status" value="1"/>
</dbReference>
<organism evidence="3 4">
    <name type="scientific">Pseudoroseicyclus aestuarii</name>
    <dbReference type="NCBI Taxonomy" id="1795041"/>
    <lineage>
        <taxon>Bacteria</taxon>
        <taxon>Pseudomonadati</taxon>
        <taxon>Pseudomonadota</taxon>
        <taxon>Alphaproteobacteria</taxon>
        <taxon>Rhodobacterales</taxon>
        <taxon>Paracoccaceae</taxon>
        <taxon>Pseudoroseicyclus</taxon>
    </lineage>
</organism>
<reference evidence="3 4" key="1">
    <citation type="submission" date="2018-06" db="EMBL/GenBank/DDBJ databases">
        <title>Genomic Encyclopedia of Type Strains, Phase III (KMG-III): the genomes of soil and plant-associated and newly described type strains.</title>
        <authorList>
            <person name="Whitman W."/>
        </authorList>
    </citation>
    <scope>NUCLEOTIDE SEQUENCE [LARGE SCALE GENOMIC DNA]</scope>
    <source>
        <strain evidence="3 4">CECT 9025</strain>
    </source>
</reference>
<dbReference type="EMBL" id="QJTE01000002">
    <property type="protein sequence ID" value="PYE84566.1"/>
    <property type="molecule type" value="Genomic_DNA"/>
</dbReference>
<name>A0A318SW37_9RHOB</name>
<accession>A0A318SW37</accession>
<dbReference type="AlphaFoldDB" id="A0A318SW37"/>
<evidence type="ECO:0000259" key="2">
    <source>
        <dbReference type="Pfam" id="PF10135"/>
    </source>
</evidence>
<protein>
    <submittedName>
        <fullName evidence="3">Rod binding protein</fullName>
    </submittedName>
</protein>
<dbReference type="OrthoDB" id="7690273at2"/>
<feature type="domain" description="Flagellar protein FlgJ N-terminal" evidence="2">
    <location>
        <begin position="49"/>
        <end position="97"/>
    </location>
</feature>